<dbReference type="InterPro" id="IPR052161">
    <property type="entry name" value="Mycobact_Acyl-CoA_DH"/>
</dbReference>
<sequence>MNFEFSAEEQAFADEVEAWLTANHDPVVMDPTRENFTQLVDTPERRAFMKKLSAQGWLGMTWPREYGGQEKPGIYEFILNEGLARHAAPQIGKGIGIIGKTLIRHGSEKLKQEFLPQIINAEVEFAVGYSEPQAGSDAANMQLKAEREGDWWVLNGQKIWTTSAHFADWYWFGARTDPDKPKHHGISLFLLPMDAEGLEIQSM</sequence>
<evidence type="ECO:0000256" key="1">
    <source>
        <dbReference type="ARBA" id="ARBA00023002"/>
    </source>
</evidence>
<dbReference type="InterPro" id="IPR046373">
    <property type="entry name" value="Acyl-CoA_Oxase/DH_mid-dom_sf"/>
</dbReference>
<name>A0A383DYX5_9ZZZZ</name>
<dbReference type="InterPro" id="IPR009100">
    <property type="entry name" value="AcylCoA_DH/oxidase_NM_dom_sf"/>
</dbReference>
<dbReference type="InterPro" id="IPR006091">
    <property type="entry name" value="Acyl-CoA_Oxase/DH_mid-dom"/>
</dbReference>
<gene>
    <name evidence="4" type="ORF">METZ01_LOCUS502378</name>
</gene>
<dbReference type="Pfam" id="PF02771">
    <property type="entry name" value="Acyl-CoA_dh_N"/>
    <property type="match status" value="1"/>
</dbReference>
<organism evidence="4">
    <name type="scientific">marine metagenome</name>
    <dbReference type="NCBI Taxonomy" id="408172"/>
    <lineage>
        <taxon>unclassified sequences</taxon>
        <taxon>metagenomes</taxon>
        <taxon>ecological metagenomes</taxon>
    </lineage>
</organism>
<evidence type="ECO:0008006" key="5">
    <source>
        <dbReference type="Google" id="ProtNLM"/>
    </source>
</evidence>
<feature type="domain" description="Acyl-CoA dehydrogenase/oxidase N-terminal" evidence="3">
    <location>
        <begin position="7"/>
        <end position="121"/>
    </location>
</feature>
<dbReference type="Gene3D" id="2.40.110.10">
    <property type="entry name" value="Butyryl-CoA Dehydrogenase, subunit A, domain 2"/>
    <property type="match status" value="1"/>
</dbReference>
<dbReference type="GO" id="GO:0050660">
    <property type="term" value="F:flavin adenine dinucleotide binding"/>
    <property type="evidence" value="ECO:0007669"/>
    <property type="project" value="InterPro"/>
</dbReference>
<protein>
    <recommendedName>
        <fullName evidence="5">Acyl-CoA dehydrogenase/oxidase N-terminal domain-containing protein</fullName>
    </recommendedName>
</protein>
<keyword evidence="1" id="KW-0560">Oxidoreductase</keyword>
<dbReference type="InterPro" id="IPR037069">
    <property type="entry name" value="AcylCoA_DH/ox_N_sf"/>
</dbReference>
<dbReference type="PANTHER" id="PTHR43292">
    <property type="entry name" value="ACYL-COA DEHYDROGENASE"/>
    <property type="match status" value="1"/>
</dbReference>
<dbReference type="GO" id="GO:0005886">
    <property type="term" value="C:plasma membrane"/>
    <property type="evidence" value="ECO:0007669"/>
    <property type="project" value="TreeGrafter"/>
</dbReference>
<proteinExistence type="predicted"/>
<dbReference type="Pfam" id="PF02770">
    <property type="entry name" value="Acyl-CoA_dh_M"/>
    <property type="match status" value="1"/>
</dbReference>
<accession>A0A383DYX5</accession>
<evidence type="ECO:0000259" key="3">
    <source>
        <dbReference type="Pfam" id="PF02771"/>
    </source>
</evidence>
<evidence type="ECO:0000259" key="2">
    <source>
        <dbReference type="Pfam" id="PF02770"/>
    </source>
</evidence>
<dbReference type="AlphaFoldDB" id="A0A383DYX5"/>
<feature type="domain" description="Acyl-CoA oxidase/dehydrogenase middle" evidence="2">
    <location>
        <begin position="126"/>
        <end position="202"/>
    </location>
</feature>
<reference evidence="4" key="1">
    <citation type="submission" date="2018-05" db="EMBL/GenBank/DDBJ databases">
        <authorList>
            <person name="Lanie J.A."/>
            <person name="Ng W.-L."/>
            <person name="Kazmierczak K.M."/>
            <person name="Andrzejewski T.M."/>
            <person name="Davidsen T.M."/>
            <person name="Wayne K.J."/>
            <person name="Tettelin H."/>
            <person name="Glass J.I."/>
            <person name="Rusch D."/>
            <person name="Podicherti R."/>
            <person name="Tsui H.-C.T."/>
            <person name="Winkler M.E."/>
        </authorList>
    </citation>
    <scope>NUCLEOTIDE SEQUENCE</scope>
</reference>
<dbReference type="PANTHER" id="PTHR43292:SF3">
    <property type="entry name" value="ACYL-COA DEHYDROGENASE FADE29"/>
    <property type="match status" value="1"/>
</dbReference>
<dbReference type="SUPFAM" id="SSF56645">
    <property type="entry name" value="Acyl-CoA dehydrogenase NM domain-like"/>
    <property type="match status" value="1"/>
</dbReference>
<dbReference type="InterPro" id="IPR013786">
    <property type="entry name" value="AcylCoA_DH/ox_N"/>
</dbReference>
<dbReference type="GO" id="GO:0016627">
    <property type="term" value="F:oxidoreductase activity, acting on the CH-CH group of donors"/>
    <property type="evidence" value="ECO:0007669"/>
    <property type="project" value="InterPro"/>
</dbReference>
<dbReference type="Gene3D" id="1.10.540.10">
    <property type="entry name" value="Acyl-CoA dehydrogenase/oxidase, N-terminal domain"/>
    <property type="match status" value="1"/>
</dbReference>
<evidence type="ECO:0000313" key="4">
    <source>
        <dbReference type="EMBL" id="SVE49524.1"/>
    </source>
</evidence>
<feature type="non-terminal residue" evidence="4">
    <location>
        <position position="203"/>
    </location>
</feature>
<dbReference type="EMBL" id="UINC01221261">
    <property type="protein sequence ID" value="SVE49524.1"/>
    <property type="molecule type" value="Genomic_DNA"/>
</dbReference>